<dbReference type="RefSeq" id="XP_060450909.1">
    <property type="nucleotide sequence ID" value="XM_060596473.1"/>
</dbReference>
<proteinExistence type="predicted"/>
<sequence length="225" mass="25166">MVVCGHFSSRTYDLDLVPRSYTRRARTAVSPQTGVHLCPRPVGRVMGFLKVPTDSGHFFNSSLLCIAEKRCNMGRRHDPGGDYLTQRSKVRQRRYLKGVLLDTRKPSSFVTLSQAIVLCQYLPTASRGPRCYHPAPTCLSIYHQPLFSTATLSSYGAKTKQPSGRPLFGSRTVEEKLGDGALERVRHLQGRGRLKFGGRTTRHVQQRKLSVKDLTSNPRGKVLVV</sequence>
<name>A0AAJ0A5A9_9PEZI</name>
<evidence type="ECO:0000313" key="2">
    <source>
        <dbReference type="Proteomes" id="UP001243989"/>
    </source>
</evidence>
<dbReference type="Proteomes" id="UP001243989">
    <property type="component" value="Unassembled WGS sequence"/>
</dbReference>
<dbReference type="GeneID" id="85481335"/>
<accession>A0AAJ0A5A9</accession>
<dbReference type="EMBL" id="JAHMHQ010000002">
    <property type="protein sequence ID" value="KAK1654865.1"/>
    <property type="molecule type" value="Genomic_DNA"/>
</dbReference>
<comment type="caution">
    <text evidence="1">The sequence shown here is derived from an EMBL/GenBank/DDBJ whole genome shotgun (WGS) entry which is preliminary data.</text>
</comment>
<gene>
    <name evidence="1" type="ORF">BDP81DRAFT_89955</name>
</gene>
<reference evidence="1" key="1">
    <citation type="submission" date="2021-06" db="EMBL/GenBank/DDBJ databases">
        <title>Comparative genomics, transcriptomics and evolutionary studies reveal genomic signatures of adaptation to plant cell wall in hemibiotrophic fungi.</title>
        <authorList>
            <consortium name="DOE Joint Genome Institute"/>
            <person name="Baroncelli R."/>
            <person name="Diaz J.F."/>
            <person name="Benocci T."/>
            <person name="Peng M."/>
            <person name="Battaglia E."/>
            <person name="Haridas S."/>
            <person name="Andreopoulos W."/>
            <person name="Labutti K."/>
            <person name="Pangilinan J."/>
            <person name="Floch G.L."/>
            <person name="Makela M.R."/>
            <person name="Henrissat B."/>
            <person name="Grigoriev I.V."/>
            <person name="Crouch J.A."/>
            <person name="De Vries R.P."/>
            <person name="Sukno S.A."/>
            <person name="Thon M.R."/>
        </authorList>
    </citation>
    <scope>NUCLEOTIDE SEQUENCE</scope>
    <source>
        <strain evidence="1">CBS 102054</strain>
    </source>
</reference>
<organism evidence="1 2">
    <name type="scientific">Colletotrichum phormii</name>
    <dbReference type="NCBI Taxonomy" id="359342"/>
    <lineage>
        <taxon>Eukaryota</taxon>
        <taxon>Fungi</taxon>
        <taxon>Dikarya</taxon>
        <taxon>Ascomycota</taxon>
        <taxon>Pezizomycotina</taxon>
        <taxon>Sordariomycetes</taxon>
        <taxon>Hypocreomycetidae</taxon>
        <taxon>Glomerellales</taxon>
        <taxon>Glomerellaceae</taxon>
        <taxon>Colletotrichum</taxon>
        <taxon>Colletotrichum acutatum species complex</taxon>
    </lineage>
</organism>
<dbReference type="AlphaFoldDB" id="A0AAJ0A5A9"/>
<evidence type="ECO:0000313" key="1">
    <source>
        <dbReference type="EMBL" id="KAK1654865.1"/>
    </source>
</evidence>
<keyword evidence="2" id="KW-1185">Reference proteome</keyword>
<protein>
    <submittedName>
        <fullName evidence="1">Uncharacterized protein</fullName>
    </submittedName>
</protein>